<name>A0A8B5XV96_9BACI</name>
<sequence>MVWGVYIEEDLHIQRGFCDFWRALKRSSFENGLKIKDLKNSPDLIKDILTPTFNSCMFTFFIKKEKMKEGEQIIWMTCSPSFLESLR</sequence>
<dbReference type="EMBL" id="VNKI01000009">
    <property type="protein sequence ID" value="TVX78556.1"/>
    <property type="molecule type" value="Genomic_DNA"/>
</dbReference>
<dbReference type="AlphaFoldDB" id="A0A8B5XV96"/>
<evidence type="ECO:0000313" key="2">
    <source>
        <dbReference type="Proteomes" id="UP000317770"/>
    </source>
</evidence>
<gene>
    <name evidence="1" type="ORF">FQP34_18580</name>
</gene>
<comment type="caution">
    <text evidence="1">The sequence shown here is derived from an EMBL/GenBank/DDBJ whole genome shotgun (WGS) entry which is preliminary data.</text>
</comment>
<proteinExistence type="predicted"/>
<evidence type="ECO:0000313" key="1">
    <source>
        <dbReference type="EMBL" id="TVX78556.1"/>
    </source>
</evidence>
<accession>A0A8B5XV96</accession>
<protein>
    <submittedName>
        <fullName evidence="1">Uncharacterized protein</fullName>
    </submittedName>
</protein>
<organism evidence="1 2">
    <name type="scientific">Peribacillus simplex</name>
    <dbReference type="NCBI Taxonomy" id="1478"/>
    <lineage>
        <taxon>Bacteria</taxon>
        <taxon>Bacillati</taxon>
        <taxon>Bacillota</taxon>
        <taxon>Bacilli</taxon>
        <taxon>Bacillales</taxon>
        <taxon>Bacillaceae</taxon>
        <taxon>Peribacillus</taxon>
    </lineage>
</organism>
<reference evidence="1 2" key="1">
    <citation type="submission" date="2019-07" db="EMBL/GenBank/DDBJ databases">
        <title>Genome assembly of Bacillus simplex strain GGC-P6A.</title>
        <authorList>
            <person name="Jennings M.E."/>
            <person name="Barton H.A."/>
        </authorList>
    </citation>
    <scope>NUCLEOTIDE SEQUENCE [LARGE SCALE GENOMIC DNA]</scope>
    <source>
        <strain evidence="1 2">GGC-P6A</strain>
    </source>
</reference>
<dbReference type="Proteomes" id="UP000317770">
    <property type="component" value="Unassembled WGS sequence"/>
</dbReference>